<comment type="caution">
    <text evidence="2">The sequence shown here is derived from an EMBL/GenBank/DDBJ whole genome shotgun (WGS) entry which is preliminary data.</text>
</comment>
<dbReference type="SUPFAM" id="SSF69118">
    <property type="entry name" value="AhpD-like"/>
    <property type="match status" value="1"/>
</dbReference>
<organism evidence="2 3">
    <name type="scientific">Tsukamurella spumae</name>
    <dbReference type="NCBI Taxonomy" id="44753"/>
    <lineage>
        <taxon>Bacteria</taxon>
        <taxon>Bacillati</taxon>
        <taxon>Actinomycetota</taxon>
        <taxon>Actinomycetes</taxon>
        <taxon>Mycobacteriales</taxon>
        <taxon>Tsukamurellaceae</taxon>
        <taxon>Tsukamurella</taxon>
    </lineage>
</organism>
<dbReference type="InterPro" id="IPR029032">
    <property type="entry name" value="AhpD-like"/>
</dbReference>
<accession>A0A846X7C6</accession>
<proteinExistence type="predicted"/>
<feature type="region of interest" description="Disordered" evidence="1">
    <location>
        <begin position="1"/>
        <end position="37"/>
    </location>
</feature>
<dbReference type="Gene3D" id="1.20.1290.10">
    <property type="entry name" value="AhpD-like"/>
    <property type="match status" value="1"/>
</dbReference>
<evidence type="ECO:0000256" key="1">
    <source>
        <dbReference type="SAM" id="MobiDB-lite"/>
    </source>
</evidence>
<dbReference type="Proteomes" id="UP000582646">
    <property type="component" value="Unassembled WGS sequence"/>
</dbReference>
<sequence>MGGERGGPRRGDARSDSAPSRGDPHRGTRTDIGPAESPEAAFVDQFVDYVADIDDALRAPLAAKYGKSLRNFVEAVYIIDQSVRLGLTHARLFPAVDADFEAVPEPAEILPPTRANMKWHDEILAHGVMDDLMREVVRLRGSWYHDCDLCNSCRLVDGQTVVVDADLEARIHTYREGTMSPAHTAALAYADAYMVDPAAMPEELADELRSRFTRAELLALTLEMSSWNYQKVLVALAIDHPVSTEGFTAITVGSDGALQIGELLRS</sequence>
<feature type="compositionally biased region" description="Basic and acidic residues" evidence="1">
    <location>
        <begin position="1"/>
        <end position="15"/>
    </location>
</feature>
<dbReference type="EMBL" id="JAAXOQ010000033">
    <property type="protein sequence ID" value="NKY20475.1"/>
    <property type="molecule type" value="Genomic_DNA"/>
</dbReference>
<protein>
    <recommendedName>
        <fullName evidence="4">Carboxymuconolactone decarboxylase family protein</fullName>
    </recommendedName>
</protein>
<evidence type="ECO:0000313" key="2">
    <source>
        <dbReference type="EMBL" id="NKY20475.1"/>
    </source>
</evidence>
<reference evidence="2 3" key="1">
    <citation type="submission" date="2020-04" db="EMBL/GenBank/DDBJ databases">
        <title>MicrobeNet Type strains.</title>
        <authorList>
            <person name="Nicholson A.C."/>
        </authorList>
    </citation>
    <scope>NUCLEOTIDE SEQUENCE [LARGE SCALE GENOMIC DNA]</scope>
    <source>
        <strain evidence="2 3">DSM 44113</strain>
    </source>
</reference>
<keyword evidence="3" id="KW-1185">Reference proteome</keyword>
<evidence type="ECO:0008006" key="4">
    <source>
        <dbReference type="Google" id="ProtNLM"/>
    </source>
</evidence>
<gene>
    <name evidence="2" type="ORF">HF999_19130</name>
</gene>
<dbReference type="AlphaFoldDB" id="A0A846X7C6"/>
<name>A0A846X7C6_9ACTN</name>
<dbReference type="RefSeq" id="WP_168547412.1">
    <property type="nucleotide sequence ID" value="NZ_BAAAKS010000023.1"/>
</dbReference>
<evidence type="ECO:0000313" key="3">
    <source>
        <dbReference type="Proteomes" id="UP000582646"/>
    </source>
</evidence>